<comment type="caution">
    <text evidence="11">The sequence shown here is derived from an EMBL/GenBank/DDBJ whole genome shotgun (WGS) entry which is preliminary data.</text>
</comment>
<protein>
    <submittedName>
        <fullName evidence="11">Phospho-sugar mutase</fullName>
    </submittedName>
</protein>
<evidence type="ECO:0000256" key="3">
    <source>
        <dbReference type="ARBA" id="ARBA00022553"/>
    </source>
</evidence>
<evidence type="ECO:0000313" key="11">
    <source>
        <dbReference type="EMBL" id="HIX56671.1"/>
    </source>
</evidence>
<dbReference type="CDD" id="cd05799">
    <property type="entry name" value="PGM2"/>
    <property type="match status" value="1"/>
</dbReference>
<comment type="cofactor">
    <cofactor evidence="1">
        <name>Mg(2+)</name>
        <dbReference type="ChEBI" id="CHEBI:18420"/>
    </cofactor>
</comment>
<dbReference type="InterPro" id="IPR005846">
    <property type="entry name" value="A-D-PHexomutase_a/b/a-III"/>
</dbReference>
<dbReference type="PANTHER" id="PTHR45745">
    <property type="entry name" value="PHOSPHOMANNOMUTASE 45A"/>
    <property type="match status" value="1"/>
</dbReference>
<dbReference type="GO" id="GO:0000287">
    <property type="term" value="F:magnesium ion binding"/>
    <property type="evidence" value="ECO:0007669"/>
    <property type="project" value="InterPro"/>
</dbReference>
<dbReference type="Proteomes" id="UP000886829">
    <property type="component" value="Unassembled WGS sequence"/>
</dbReference>
<dbReference type="Pfam" id="PF02878">
    <property type="entry name" value="PGM_PMM_I"/>
    <property type="match status" value="1"/>
</dbReference>
<dbReference type="PRINTS" id="PR00509">
    <property type="entry name" value="PGMPMM"/>
</dbReference>
<feature type="domain" description="Alpha-D-phosphohexomutase alpha/beta/alpha" evidence="8">
    <location>
        <begin position="45"/>
        <end position="184"/>
    </location>
</feature>
<proteinExistence type="inferred from homology"/>
<dbReference type="GO" id="GO:0005975">
    <property type="term" value="P:carbohydrate metabolic process"/>
    <property type="evidence" value="ECO:0007669"/>
    <property type="project" value="InterPro"/>
</dbReference>
<dbReference type="Pfam" id="PF02879">
    <property type="entry name" value="PGM_PMM_II"/>
    <property type="match status" value="1"/>
</dbReference>
<evidence type="ECO:0000256" key="1">
    <source>
        <dbReference type="ARBA" id="ARBA00001946"/>
    </source>
</evidence>
<keyword evidence="5 7" id="KW-0460">Magnesium</keyword>
<dbReference type="SUPFAM" id="SSF53738">
    <property type="entry name" value="Phosphoglucomutase, first 3 domains"/>
    <property type="match status" value="3"/>
</dbReference>
<evidence type="ECO:0000259" key="8">
    <source>
        <dbReference type="Pfam" id="PF02878"/>
    </source>
</evidence>
<dbReference type="Gene3D" id="3.40.120.10">
    <property type="entry name" value="Alpha-D-Glucose-1,6-Bisphosphate, subunit A, domain 3"/>
    <property type="match status" value="3"/>
</dbReference>
<keyword evidence="6" id="KW-0413">Isomerase</keyword>
<dbReference type="InterPro" id="IPR005844">
    <property type="entry name" value="A-D-PHexomutase_a/b/a-I"/>
</dbReference>
<keyword evidence="4 7" id="KW-0479">Metal-binding</keyword>
<name>A0A9D1WCJ0_9GAMM</name>
<evidence type="ECO:0000313" key="12">
    <source>
        <dbReference type="Proteomes" id="UP000886829"/>
    </source>
</evidence>
<organism evidence="11 12">
    <name type="scientific">Candidatus Anaerobiospirillum pullistercoris</name>
    <dbReference type="NCBI Taxonomy" id="2838452"/>
    <lineage>
        <taxon>Bacteria</taxon>
        <taxon>Pseudomonadati</taxon>
        <taxon>Pseudomonadota</taxon>
        <taxon>Gammaproteobacteria</taxon>
        <taxon>Aeromonadales</taxon>
        <taxon>Succinivibrionaceae</taxon>
        <taxon>Anaerobiospirillum</taxon>
    </lineage>
</organism>
<feature type="domain" description="Alpha-D-phosphohexomutase alpha/beta/alpha" evidence="10">
    <location>
        <begin position="330"/>
        <end position="459"/>
    </location>
</feature>
<keyword evidence="3" id="KW-0597">Phosphoprotein</keyword>
<evidence type="ECO:0000256" key="5">
    <source>
        <dbReference type="ARBA" id="ARBA00022842"/>
    </source>
</evidence>
<dbReference type="Gene3D" id="3.30.310.50">
    <property type="entry name" value="Alpha-D-phosphohexomutase, C-terminal domain"/>
    <property type="match status" value="1"/>
</dbReference>
<feature type="domain" description="Alpha-D-phosphohexomutase alpha/beta/alpha" evidence="9">
    <location>
        <begin position="213"/>
        <end position="318"/>
    </location>
</feature>
<dbReference type="Pfam" id="PF02880">
    <property type="entry name" value="PGM_PMM_III"/>
    <property type="match status" value="1"/>
</dbReference>
<reference evidence="11" key="2">
    <citation type="submission" date="2021-04" db="EMBL/GenBank/DDBJ databases">
        <authorList>
            <person name="Gilroy R."/>
        </authorList>
    </citation>
    <scope>NUCLEOTIDE SEQUENCE</scope>
    <source>
        <strain evidence="11">USASDec5-558</strain>
    </source>
</reference>
<evidence type="ECO:0000256" key="6">
    <source>
        <dbReference type="ARBA" id="ARBA00023235"/>
    </source>
</evidence>
<dbReference type="PROSITE" id="PS00710">
    <property type="entry name" value="PGM_PMM"/>
    <property type="match status" value="1"/>
</dbReference>
<evidence type="ECO:0000256" key="2">
    <source>
        <dbReference type="ARBA" id="ARBA00010231"/>
    </source>
</evidence>
<evidence type="ECO:0000259" key="9">
    <source>
        <dbReference type="Pfam" id="PF02879"/>
    </source>
</evidence>
<dbReference type="InterPro" id="IPR036900">
    <property type="entry name" value="A-D-PHexomutase_C_sf"/>
</dbReference>
<dbReference type="GO" id="GO:0006166">
    <property type="term" value="P:purine ribonucleoside salvage"/>
    <property type="evidence" value="ECO:0007669"/>
    <property type="project" value="TreeGrafter"/>
</dbReference>
<gene>
    <name evidence="11" type="ORF">H9850_04270</name>
</gene>
<dbReference type="InterPro" id="IPR005845">
    <property type="entry name" value="A-D-PHexomutase_a/b/a-II"/>
</dbReference>
<dbReference type="GO" id="GO:0008973">
    <property type="term" value="F:phosphopentomutase activity"/>
    <property type="evidence" value="ECO:0007669"/>
    <property type="project" value="TreeGrafter"/>
</dbReference>
<dbReference type="InterPro" id="IPR016066">
    <property type="entry name" value="A-D-PHexomutase_CS"/>
</dbReference>
<dbReference type="AlphaFoldDB" id="A0A9D1WCJ0"/>
<dbReference type="PANTHER" id="PTHR45745:SF1">
    <property type="entry name" value="PHOSPHOGLUCOMUTASE 2B-RELATED"/>
    <property type="match status" value="1"/>
</dbReference>
<evidence type="ECO:0000259" key="10">
    <source>
        <dbReference type="Pfam" id="PF02880"/>
    </source>
</evidence>
<reference evidence="11" key="1">
    <citation type="journal article" date="2021" name="PeerJ">
        <title>Extensive microbial diversity within the chicken gut microbiome revealed by metagenomics and culture.</title>
        <authorList>
            <person name="Gilroy R."/>
            <person name="Ravi A."/>
            <person name="Getino M."/>
            <person name="Pursley I."/>
            <person name="Horton D.L."/>
            <person name="Alikhan N.F."/>
            <person name="Baker D."/>
            <person name="Gharbi K."/>
            <person name="Hall N."/>
            <person name="Watson M."/>
            <person name="Adriaenssens E.M."/>
            <person name="Foster-Nyarko E."/>
            <person name="Jarju S."/>
            <person name="Secka A."/>
            <person name="Antonio M."/>
            <person name="Oren A."/>
            <person name="Chaudhuri R.R."/>
            <person name="La Ragione R."/>
            <person name="Hildebrand F."/>
            <person name="Pallen M.J."/>
        </authorList>
    </citation>
    <scope>NUCLEOTIDE SEQUENCE</scope>
    <source>
        <strain evidence="11">USASDec5-558</strain>
    </source>
</reference>
<dbReference type="InterPro" id="IPR005841">
    <property type="entry name" value="Alpha-D-phosphohexomutase_SF"/>
</dbReference>
<sequence length="582" mass="65100">MDYKDRYQQWLDSAVIDEQSKEELRTLERDGQDAELQDRFYRDLEFGTGGLRGKIGVGTNRMNVYTVRKATQGLANYLLERYGQAGQQIAVAIGFDSRHFSPEFAQDAALCLAANGIKAYIFPSLRPTPMLSFAVRHLHCKAGIVVTASHNPAIYNGYKVYGEDGAQITFPVDKDIIACVNKVTDLATVKTMKQEQAEAQGLYEQISPELDRAYYEAVKSQIINPELLKETAGDLKIVYTPLHGTGNIPVRTVLKELGFTQVKVVTEQEQPDGAFPTVRSPNPEDPKAFELALKLAQAEQADLVLATDPDADRIGVYAKNSKGEYQSFTGNMSGMLMLYYICSQKQALQQLPANGTVVSTIVSGKMSRKICDDFKLQLILTLTGFKYIGEQIKFFEQEPQPAKHSFVFGYEESYGALIGTHARDKDAVVSAMMLCEVAAYCKHEGMSLCDLMEQIFKRYGYYQEALQTLTLDGQDGARQINAMMERIREQIPTQVGDYKVVEFKDFKQDRAVDLLTGAEGKTGLPNSNVLYFTLERDAWFCIRPSGTEPKIKLYMGVCADSMDKAQQELQSLGRELEQLLQP</sequence>
<dbReference type="EMBL" id="DXEV01000085">
    <property type="protein sequence ID" value="HIX56671.1"/>
    <property type="molecule type" value="Genomic_DNA"/>
</dbReference>
<evidence type="ECO:0000256" key="7">
    <source>
        <dbReference type="RuleBase" id="RU004326"/>
    </source>
</evidence>
<evidence type="ECO:0000256" key="4">
    <source>
        <dbReference type="ARBA" id="ARBA00022723"/>
    </source>
</evidence>
<dbReference type="InterPro" id="IPR016055">
    <property type="entry name" value="A-D-PHexomutase_a/b/a-I/II/III"/>
</dbReference>
<accession>A0A9D1WCJ0</accession>
<dbReference type="SUPFAM" id="SSF55957">
    <property type="entry name" value="Phosphoglucomutase, C-terminal domain"/>
    <property type="match status" value="1"/>
</dbReference>
<comment type="similarity">
    <text evidence="2 7">Belongs to the phosphohexose mutase family.</text>
</comment>